<feature type="domain" description="Major facilitator superfamily (MFS) profile" evidence="9">
    <location>
        <begin position="11"/>
        <end position="391"/>
    </location>
</feature>
<evidence type="ECO:0000256" key="2">
    <source>
        <dbReference type="ARBA" id="ARBA00006236"/>
    </source>
</evidence>
<feature type="transmembrane region" description="Helical" evidence="8">
    <location>
        <begin position="304"/>
        <end position="324"/>
    </location>
</feature>
<evidence type="ECO:0000313" key="11">
    <source>
        <dbReference type="Proteomes" id="UP000636949"/>
    </source>
</evidence>
<evidence type="ECO:0000256" key="6">
    <source>
        <dbReference type="ARBA" id="ARBA00022989"/>
    </source>
</evidence>
<feature type="transmembrane region" description="Helical" evidence="8">
    <location>
        <begin position="336"/>
        <end position="361"/>
    </location>
</feature>
<dbReference type="PANTHER" id="PTHR42718">
    <property type="entry name" value="MAJOR FACILITATOR SUPERFAMILY MULTIDRUG TRANSPORTER MFSC"/>
    <property type="match status" value="1"/>
</dbReference>
<feature type="transmembrane region" description="Helical" evidence="8">
    <location>
        <begin position="367"/>
        <end position="386"/>
    </location>
</feature>
<dbReference type="Gene3D" id="1.20.1720.10">
    <property type="entry name" value="Multidrug resistance protein D"/>
    <property type="match status" value="1"/>
</dbReference>
<evidence type="ECO:0000256" key="4">
    <source>
        <dbReference type="ARBA" id="ARBA00022475"/>
    </source>
</evidence>
<dbReference type="InterPro" id="IPR011701">
    <property type="entry name" value="MFS"/>
</dbReference>
<keyword evidence="3 8" id="KW-0813">Transport</keyword>
<evidence type="ECO:0000256" key="1">
    <source>
        <dbReference type="ARBA" id="ARBA00004651"/>
    </source>
</evidence>
<gene>
    <name evidence="10" type="primary">emrD</name>
    <name evidence="10" type="ORF">GCM10010995_00420</name>
</gene>
<comment type="caution">
    <text evidence="10">The sequence shown here is derived from an EMBL/GenBank/DDBJ whole genome shotgun (WGS) entry which is preliminary data.</text>
</comment>
<reference evidence="10" key="1">
    <citation type="journal article" date="2014" name="Int. J. Syst. Evol. Microbiol.">
        <title>Complete genome sequence of Corynebacterium casei LMG S-19264T (=DSM 44701T), isolated from a smear-ripened cheese.</title>
        <authorList>
            <consortium name="US DOE Joint Genome Institute (JGI-PGF)"/>
            <person name="Walter F."/>
            <person name="Albersmeier A."/>
            <person name="Kalinowski J."/>
            <person name="Ruckert C."/>
        </authorList>
    </citation>
    <scope>NUCLEOTIDE SEQUENCE</scope>
    <source>
        <strain evidence="10">CGMCC 1.15758</strain>
    </source>
</reference>
<keyword evidence="5 8" id="KW-0812">Transmembrane</keyword>
<feature type="transmembrane region" description="Helical" evidence="8">
    <location>
        <begin position="77"/>
        <end position="95"/>
    </location>
</feature>
<evidence type="ECO:0000256" key="8">
    <source>
        <dbReference type="RuleBase" id="RU365088"/>
    </source>
</evidence>
<keyword evidence="6 8" id="KW-1133">Transmembrane helix</keyword>
<accession>A0A8J3E7A9</accession>
<comment type="caution">
    <text evidence="8">Lacks conserved residue(s) required for the propagation of feature annotation.</text>
</comment>
<dbReference type="GO" id="GO:0005886">
    <property type="term" value="C:plasma membrane"/>
    <property type="evidence" value="ECO:0007669"/>
    <property type="project" value="UniProtKB-SubCell"/>
</dbReference>
<feature type="transmembrane region" description="Helical" evidence="8">
    <location>
        <begin position="101"/>
        <end position="123"/>
    </location>
</feature>
<protein>
    <recommendedName>
        <fullName evidence="8">Bcr/CflA family efflux transporter</fullName>
    </recommendedName>
</protein>
<keyword evidence="8" id="KW-0997">Cell inner membrane</keyword>
<dbReference type="PANTHER" id="PTHR42718:SF9">
    <property type="entry name" value="MAJOR FACILITATOR SUPERFAMILY MULTIDRUG TRANSPORTER MFSC"/>
    <property type="match status" value="1"/>
</dbReference>
<dbReference type="InterPro" id="IPR020846">
    <property type="entry name" value="MFS_dom"/>
</dbReference>
<feature type="transmembrane region" description="Helical" evidence="8">
    <location>
        <begin position="135"/>
        <end position="157"/>
    </location>
</feature>
<dbReference type="OrthoDB" id="5670831at2"/>
<evidence type="ECO:0000256" key="3">
    <source>
        <dbReference type="ARBA" id="ARBA00022448"/>
    </source>
</evidence>
<dbReference type="InterPro" id="IPR004812">
    <property type="entry name" value="Efflux_drug-R_Bcr/CmlA"/>
</dbReference>
<name>A0A8J3E7A9_9GAMM</name>
<dbReference type="PROSITE" id="PS50850">
    <property type="entry name" value="MFS"/>
    <property type="match status" value="1"/>
</dbReference>
<feature type="transmembrane region" description="Helical" evidence="8">
    <location>
        <begin position="277"/>
        <end position="298"/>
    </location>
</feature>
<evidence type="ECO:0000259" key="9">
    <source>
        <dbReference type="PROSITE" id="PS50850"/>
    </source>
</evidence>
<evidence type="ECO:0000313" key="10">
    <source>
        <dbReference type="EMBL" id="GGF86993.1"/>
    </source>
</evidence>
<dbReference type="NCBIfam" id="TIGR00710">
    <property type="entry name" value="efflux_Bcr_CflA"/>
    <property type="match status" value="1"/>
</dbReference>
<feature type="transmembrane region" description="Helical" evidence="8">
    <location>
        <begin position="163"/>
        <end position="185"/>
    </location>
</feature>
<dbReference type="GO" id="GO:0042910">
    <property type="term" value="F:xenobiotic transmembrane transporter activity"/>
    <property type="evidence" value="ECO:0007669"/>
    <property type="project" value="InterPro"/>
</dbReference>
<dbReference type="SUPFAM" id="SSF103473">
    <property type="entry name" value="MFS general substrate transporter"/>
    <property type="match status" value="1"/>
</dbReference>
<comment type="similarity">
    <text evidence="2 8">Belongs to the major facilitator superfamily. Bcr/CmlA family.</text>
</comment>
<keyword evidence="4" id="KW-1003">Cell membrane</keyword>
<dbReference type="EMBL" id="BMJS01000001">
    <property type="protein sequence ID" value="GGF86993.1"/>
    <property type="molecule type" value="Genomic_DNA"/>
</dbReference>
<reference evidence="10" key="2">
    <citation type="submission" date="2020-09" db="EMBL/GenBank/DDBJ databases">
        <authorList>
            <person name="Sun Q."/>
            <person name="Zhou Y."/>
        </authorList>
    </citation>
    <scope>NUCLEOTIDE SEQUENCE</scope>
    <source>
        <strain evidence="10">CGMCC 1.15758</strain>
    </source>
</reference>
<evidence type="ECO:0000256" key="5">
    <source>
        <dbReference type="ARBA" id="ARBA00022692"/>
    </source>
</evidence>
<dbReference type="Proteomes" id="UP000636949">
    <property type="component" value="Unassembled WGS sequence"/>
</dbReference>
<feature type="transmembrane region" description="Helical" evidence="8">
    <location>
        <begin position="46"/>
        <end position="65"/>
    </location>
</feature>
<sequence>MANFDRHFYRILLLIILLTAAGQMTNTIYVPALTQMAHEFSVSVGRMQAVIACYLFPYGLLQFFYGPYSDRFGRKPMILIGIVFFTLGSILAVFATHFITLLIASFLQGSGIAVAGVMARTVMRDLYSGMKLHSANSIMAIALIFAPLIAPLLGGLFTDLHSWRAIFVFLTIYGILLLAIQWLFFPETNTQKSTKGNLLAKYKTVLSNGNFMINLILLIVANGGVAVFEVSSGALFTSVLQLSPAVASLFFIIPLPCYMFGSFLSARLARRYSLDRLLLIGCFTLLISGIALGLSYYIFGVTSLSIILPGCLYFLGCGIIFPTATTKALEEFPSIAGTAGAVLGGAQNLGAGLLTALAAFIPLKNQLPLAIILSTLSVCALVSVMMSQRSRIVKVS</sequence>
<dbReference type="InterPro" id="IPR036259">
    <property type="entry name" value="MFS_trans_sf"/>
</dbReference>
<feature type="transmembrane region" description="Helical" evidence="8">
    <location>
        <begin position="205"/>
        <end position="225"/>
    </location>
</feature>
<dbReference type="RefSeq" id="WP_117001339.1">
    <property type="nucleotide sequence ID" value="NZ_BMJS01000001.1"/>
</dbReference>
<dbReference type="AlphaFoldDB" id="A0A8J3E7A9"/>
<organism evidence="10 11">
    <name type="scientific">Cysteiniphilum litorale</name>
    <dbReference type="NCBI Taxonomy" id="2056700"/>
    <lineage>
        <taxon>Bacteria</taxon>
        <taxon>Pseudomonadati</taxon>
        <taxon>Pseudomonadota</taxon>
        <taxon>Gammaproteobacteria</taxon>
        <taxon>Thiotrichales</taxon>
        <taxon>Fastidiosibacteraceae</taxon>
        <taxon>Cysteiniphilum</taxon>
    </lineage>
</organism>
<dbReference type="CDD" id="cd17320">
    <property type="entry name" value="MFS_MdfA_MDR_like"/>
    <property type="match status" value="1"/>
</dbReference>
<dbReference type="Pfam" id="PF07690">
    <property type="entry name" value="MFS_1"/>
    <property type="match status" value="1"/>
</dbReference>
<dbReference type="GO" id="GO:1990961">
    <property type="term" value="P:xenobiotic detoxification by transmembrane export across the plasma membrane"/>
    <property type="evidence" value="ECO:0007669"/>
    <property type="project" value="InterPro"/>
</dbReference>
<evidence type="ECO:0000256" key="7">
    <source>
        <dbReference type="ARBA" id="ARBA00023136"/>
    </source>
</evidence>
<proteinExistence type="inferred from homology"/>
<keyword evidence="11" id="KW-1185">Reference proteome</keyword>
<feature type="transmembrane region" description="Helical" evidence="8">
    <location>
        <begin position="245"/>
        <end position="265"/>
    </location>
</feature>
<comment type="subcellular location">
    <subcellularLocation>
        <location evidence="8">Cell inner membrane</location>
        <topology evidence="8">Multi-pass membrane protein</topology>
    </subcellularLocation>
    <subcellularLocation>
        <location evidence="1">Cell membrane</location>
        <topology evidence="1">Multi-pass membrane protein</topology>
    </subcellularLocation>
</comment>
<keyword evidence="7 8" id="KW-0472">Membrane</keyword>